<comment type="catalytic activity">
    <reaction evidence="15">
        <text>prostaglandin H2 = (12S)-hydroxy-(5Z,8E,10E)-heptadecatrienoate + malonaldehyde</text>
        <dbReference type="Rhea" id="RHEA:48644"/>
        <dbReference type="ChEBI" id="CHEBI:57405"/>
        <dbReference type="ChEBI" id="CHEBI:90694"/>
        <dbReference type="ChEBI" id="CHEBI:566274"/>
    </reaction>
    <physiologicalReaction direction="left-to-right" evidence="15">
        <dbReference type="Rhea" id="RHEA:48645"/>
    </physiologicalReaction>
</comment>
<keyword evidence="11" id="KW-0443">Lipid metabolism</keyword>
<dbReference type="CDD" id="cd03040">
    <property type="entry name" value="GST_N_mPGES2"/>
    <property type="match status" value="1"/>
</dbReference>
<evidence type="ECO:0000256" key="4">
    <source>
        <dbReference type="ARBA" id="ARBA00019474"/>
    </source>
</evidence>
<dbReference type="PANTHER" id="PTHR12782">
    <property type="entry name" value="MICROSOMAL PROSTAGLANDIN E SYNTHASE-2"/>
    <property type="match status" value="1"/>
</dbReference>
<evidence type="ECO:0000313" key="23">
    <source>
        <dbReference type="EMBL" id="JAG26399.1"/>
    </source>
</evidence>
<evidence type="ECO:0000256" key="5">
    <source>
        <dbReference type="ARBA" id="ARBA00022501"/>
    </source>
</evidence>
<dbReference type="EMBL" id="GBHO01039082">
    <property type="protein sequence ID" value="JAG04522.1"/>
    <property type="molecule type" value="Transcribed_RNA"/>
</dbReference>
<evidence type="ECO:0000256" key="18">
    <source>
        <dbReference type="ARBA" id="ARBA00037847"/>
    </source>
</evidence>
<sequence length="401" mass="45620">STARSTLSMMTGVLRIFRFSLVQRPKNLFDSTKSVGQNVSKRFLSETTTPPNPKGSRMRVLILAGAVGGSIGAAYTFYKREGLKKAILNPDGEGLPVIWKELPNVRVSREVVGPDRSLDITLFQYPTCPFCCKVRAFLDFHGLSYKVVEVNPIRKTELKWSEYRKVPILVVKVDDGYIQLNDSSVIISILQSYLLDPDYKLRNVVKFYPNIAYMGDDGNVKKEVLNKYHVMYHTSVPEGQTNDRIANERNWRKWADNNLVHMLSPNVYRTRSEAVESFEWFSKVGEWDKNFSPWEVSSIIQLGSGVMWMLGKRLQKKYNLKQDVRLSLYDSCNNWLKLLKTRGTQFHGGSKPDLADLAVYGVLSSIEGCAAFADLRKNTKISGWYESMKASVGRHDGFLGR</sequence>
<dbReference type="SFLD" id="SFLDS00019">
    <property type="entry name" value="Glutathione_Transferase_(cytos"/>
    <property type="match status" value="1"/>
</dbReference>
<dbReference type="Gene3D" id="3.40.30.10">
    <property type="entry name" value="Glutaredoxin"/>
    <property type="match status" value="1"/>
</dbReference>
<evidence type="ECO:0000256" key="3">
    <source>
        <dbReference type="ARBA" id="ARBA00012203"/>
    </source>
</evidence>
<dbReference type="UniPathway" id="UPA00662"/>
<evidence type="ECO:0000256" key="12">
    <source>
        <dbReference type="ARBA" id="ARBA00023136"/>
    </source>
</evidence>
<dbReference type="InterPro" id="IPR034334">
    <property type="entry name" value="PGES2"/>
</dbReference>
<keyword evidence="8 19" id="KW-0812">Transmembrane</keyword>
<dbReference type="GO" id="GO:0050220">
    <property type="term" value="F:prostaglandin-E synthase activity"/>
    <property type="evidence" value="ECO:0007669"/>
    <property type="project" value="UniProtKB-EC"/>
</dbReference>
<evidence type="ECO:0000313" key="22">
    <source>
        <dbReference type="EMBL" id="JAG05935.1"/>
    </source>
</evidence>
<evidence type="ECO:0000256" key="1">
    <source>
        <dbReference type="ARBA" id="ARBA00004702"/>
    </source>
</evidence>
<evidence type="ECO:0000256" key="10">
    <source>
        <dbReference type="ARBA" id="ARBA00022989"/>
    </source>
</evidence>
<evidence type="ECO:0000256" key="6">
    <source>
        <dbReference type="ARBA" id="ARBA00022516"/>
    </source>
</evidence>
<evidence type="ECO:0000256" key="7">
    <source>
        <dbReference type="ARBA" id="ARBA00022585"/>
    </source>
</evidence>
<evidence type="ECO:0000256" key="19">
    <source>
        <dbReference type="SAM" id="Phobius"/>
    </source>
</evidence>
<dbReference type="InterPro" id="IPR034335">
    <property type="entry name" value="PGES2_C"/>
</dbReference>
<keyword evidence="6" id="KW-0444">Lipid biosynthesis</keyword>
<feature type="transmembrane region" description="Helical" evidence="19">
    <location>
        <begin position="60"/>
        <end position="78"/>
    </location>
</feature>
<dbReference type="EC" id="5.3.99.3" evidence="3"/>
<dbReference type="InterPro" id="IPR036282">
    <property type="entry name" value="Glutathione-S-Trfase_C_sf"/>
</dbReference>
<dbReference type="EMBL" id="GBHO01017205">
    <property type="protein sequence ID" value="JAG26399.1"/>
    <property type="molecule type" value="Transcribed_RNA"/>
</dbReference>
<dbReference type="GO" id="GO:0012505">
    <property type="term" value="C:endomembrane system"/>
    <property type="evidence" value="ECO:0007669"/>
    <property type="project" value="UniProtKB-SubCell"/>
</dbReference>
<keyword evidence="5" id="KW-0644">Prostaglandin metabolism</keyword>
<accession>A0A0A9WM48</accession>
<dbReference type="InterPro" id="IPR036249">
    <property type="entry name" value="Thioredoxin-like_sf"/>
</dbReference>
<evidence type="ECO:0000313" key="21">
    <source>
        <dbReference type="EMBL" id="JAG04522.1"/>
    </source>
</evidence>
<comment type="similarity">
    <text evidence="2">Belongs to the GST superfamily.</text>
</comment>
<dbReference type="GO" id="GO:0001516">
    <property type="term" value="P:prostaglandin biosynthetic process"/>
    <property type="evidence" value="ECO:0007669"/>
    <property type="project" value="UniProtKB-UniPathway"/>
</dbReference>
<proteinExistence type="inferred from homology"/>
<dbReference type="Gene3D" id="6.20.200.30">
    <property type="match status" value="1"/>
</dbReference>
<dbReference type="SUPFAM" id="SSF47616">
    <property type="entry name" value="GST C-terminal domain-like"/>
    <property type="match status" value="1"/>
</dbReference>
<dbReference type="InterPro" id="IPR004045">
    <property type="entry name" value="Glutathione_S-Trfase_N"/>
</dbReference>
<dbReference type="PROSITE" id="PS00195">
    <property type="entry name" value="GLUTAREDOXIN_1"/>
    <property type="match status" value="1"/>
</dbReference>
<evidence type="ECO:0000256" key="11">
    <source>
        <dbReference type="ARBA" id="ARBA00023098"/>
    </source>
</evidence>
<dbReference type="PROSITE" id="PS51354">
    <property type="entry name" value="GLUTAREDOXIN_2"/>
    <property type="match status" value="1"/>
</dbReference>
<dbReference type="InterPro" id="IPR011767">
    <property type="entry name" value="GLR_AS"/>
</dbReference>
<evidence type="ECO:0000256" key="2">
    <source>
        <dbReference type="ARBA" id="ARBA00007409"/>
    </source>
</evidence>
<keyword evidence="14" id="KW-0413">Isomerase</keyword>
<feature type="domain" description="GST N-terminal" evidence="20">
    <location>
        <begin position="122"/>
        <end position="190"/>
    </location>
</feature>
<dbReference type="SUPFAM" id="SSF52833">
    <property type="entry name" value="Thioredoxin-like"/>
    <property type="match status" value="1"/>
</dbReference>
<dbReference type="Pfam" id="PF13417">
    <property type="entry name" value="GST_N_3"/>
    <property type="match status" value="1"/>
</dbReference>
<evidence type="ECO:0000256" key="8">
    <source>
        <dbReference type="ARBA" id="ARBA00022692"/>
    </source>
</evidence>
<keyword evidence="9" id="KW-0276">Fatty acid metabolism</keyword>
<gene>
    <name evidence="22" type="primary">Ptges2_3</name>
    <name evidence="23" type="synonym">Ptges2_0</name>
    <name evidence="21" type="synonym">Ptges2_2</name>
    <name evidence="23" type="ORF">CM83_90176</name>
    <name evidence="21" type="ORF">CM83_90185</name>
    <name evidence="22" type="ORF">CM83_90189</name>
</gene>
<name>A0A0A9WM48_LYGHE</name>
<comment type="pathway">
    <text evidence="1">Lipid metabolism; prostaglandin biosynthesis.</text>
</comment>
<dbReference type="SFLD" id="SFLDG01182">
    <property type="entry name" value="Prostaglandin_E_synthase_like"/>
    <property type="match status" value="1"/>
</dbReference>
<keyword evidence="12 19" id="KW-0472">Membrane</keyword>
<dbReference type="SFLD" id="SFLDG01203">
    <property type="entry name" value="Prostaglandin_E_synthase_like1"/>
    <property type="match status" value="1"/>
</dbReference>
<dbReference type="CDD" id="cd03197">
    <property type="entry name" value="GST_C_mPGES2"/>
    <property type="match status" value="1"/>
</dbReference>
<keyword evidence="13" id="KW-0275">Fatty acid biosynthesis</keyword>
<organism evidence="22">
    <name type="scientific">Lygus hesperus</name>
    <name type="common">Western plant bug</name>
    <dbReference type="NCBI Taxonomy" id="30085"/>
    <lineage>
        <taxon>Eukaryota</taxon>
        <taxon>Metazoa</taxon>
        <taxon>Ecdysozoa</taxon>
        <taxon>Arthropoda</taxon>
        <taxon>Hexapoda</taxon>
        <taxon>Insecta</taxon>
        <taxon>Pterygota</taxon>
        <taxon>Neoptera</taxon>
        <taxon>Paraneoptera</taxon>
        <taxon>Hemiptera</taxon>
        <taxon>Heteroptera</taxon>
        <taxon>Panheteroptera</taxon>
        <taxon>Cimicomorpha</taxon>
        <taxon>Miridae</taxon>
        <taxon>Mirini</taxon>
        <taxon>Lygus</taxon>
    </lineage>
</organism>
<comment type="subcellular location">
    <subcellularLocation>
        <location evidence="18">Endomembrane system</location>
        <topology evidence="18">Single-pass membrane protein</topology>
    </subcellularLocation>
</comment>
<dbReference type="Gene3D" id="1.20.1050.10">
    <property type="match status" value="1"/>
</dbReference>
<comment type="catalytic activity">
    <reaction evidence="16">
        <text>prostaglandin H2 = prostaglandin E2</text>
        <dbReference type="Rhea" id="RHEA:12893"/>
        <dbReference type="ChEBI" id="CHEBI:57405"/>
        <dbReference type="ChEBI" id="CHEBI:606564"/>
        <dbReference type="EC" id="5.3.99.3"/>
    </reaction>
    <physiologicalReaction direction="left-to-right" evidence="16">
        <dbReference type="Rhea" id="RHEA:12894"/>
    </physiologicalReaction>
</comment>
<protein>
    <recommendedName>
        <fullName evidence="4">Prostaglandin E synthase 2</fullName>
        <ecNumber evidence="3">5.3.99.3</ecNumber>
    </recommendedName>
    <alternativeName>
        <fullName evidence="17">Microsomal prostaglandin E synthase 2</fullName>
    </alternativeName>
</protein>
<evidence type="ECO:0000256" key="9">
    <source>
        <dbReference type="ARBA" id="ARBA00022832"/>
    </source>
</evidence>
<evidence type="ECO:0000256" key="17">
    <source>
        <dbReference type="ARBA" id="ARBA00031041"/>
    </source>
</evidence>
<keyword evidence="10 19" id="KW-1133">Transmembrane helix</keyword>
<evidence type="ECO:0000256" key="14">
    <source>
        <dbReference type="ARBA" id="ARBA00023235"/>
    </source>
</evidence>
<dbReference type="GO" id="GO:0005739">
    <property type="term" value="C:mitochondrion"/>
    <property type="evidence" value="ECO:0007669"/>
    <property type="project" value="TreeGrafter"/>
</dbReference>
<dbReference type="AlphaFoldDB" id="A0A0A9WM48"/>
<keyword evidence="7" id="KW-0643">Prostaglandin biosynthesis</keyword>
<dbReference type="PANTHER" id="PTHR12782:SF5">
    <property type="entry name" value="PROSTAGLANDIN E SYNTHASE 2"/>
    <property type="match status" value="1"/>
</dbReference>
<evidence type="ECO:0000256" key="15">
    <source>
        <dbReference type="ARBA" id="ARBA00023930"/>
    </source>
</evidence>
<evidence type="ECO:0000259" key="20">
    <source>
        <dbReference type="Pfam" id="PF13417"/>
    </source>
</evidence>
<evidence type="ECO:0000256" key="13">
    <source>
        <dbReference type="ARBA" id="ARBA00023160"/>
    </source>
</evidence>
<dbReference type="EMBL" id="GBHO01037669">
    <property type="protein sequence ID" value="JAG05935.1"/>
    <property type="molecule type" value="Transcribed_RNA"/>
</dbReference>
<reference evidence="22" key="2">
    <citation type="submission" date="2014-07" db="EMBL/GenBank/DDBJ databases">
        <authorList>
            <person name="Hull J."/>
        </authorList>
    </citation>
    <scope>NUCLEOTIDE SEQUENCE</scope>
</reference>
<reference evidence="22" key="1">
    <citation type="journal article" date="2014" name="PLoS ONE">
        <title>Transcriptome-Based Identification of ABC Transporters in the Western Tarnished Plant Bug Lygus hesperus.</title>
        <authorList>
            <person name="Hull J.J."/>
            <person name="Chaney K."/>
            <person name="Geib S.M."/>
            <person name="Fabrick J.A."/>
            <person name="Brent C.S."/>
            <person name="Walsh D."/>
            <person name="Lavine L.C."/>
        </authorList>
    </citation>
    <scope>NUCLEOTIDE SEQUENCE</scope>
</reference>
<feature type="non-terminal residue" evidence="22">
    <location>
        <position position="1"/>
    </location>
</feature>
<dbReference type="InterPro" id="IPR040079">
    <property type="entry name" value="Glutathione_S-Trfase"/>
</dbReference>
<evidence type="ECO:0000256" key="16">
    <source>
        <dbReference type="ARBA" id="ARBA00023931"/>
    </source>
</evidence>